<dbReference type="Proteomes" id="UP000184080">
    <property type="component" value="Unassembled WGS sequence"/>
</dbReference>
<dbReference type="PANTHER" id="PTHR43155">
    <property type="entry name" value="CYCLIC DI-GMP PHOSPHODIESTERASE PA4108-RELATED"/>
    <property type="match status" value="1"/>
</dbReference>
<reference evidence="2 3" key="1">
    <citation type="submission" date="2016-11" db="EMBL/GenBank/DDBJ databases">
        <authorList>
            <person name="Jaros S."/>
            <person name="Januszkiewicz K."/>
            <person name="Wedrychowicz H."/>
        </authorList>
    </citation>
    <scope>NUCLEOTIDE SEQUENCE [LARGE SCALE GENOMIC DNA]</scope>
    <source>
        <strain evidence="2 3">DSM 21864</strain>
    </source>
</reference>
<dbReference type="PANTHER" id="PTHR43155:SF2">
    <property type="entry name" value="CYCLIC DI-GMP PHOSPHODIESTERASE PA4108"/>
    <property type="match status" value="1"/>
</dbReference>
<sequence>MRLIPIESIREGSYLARTIFDDNGRILLKEGIKLTSPILKRLKYIQIYSLYVQDDYSDIEIEDIIKPELRQKSIKIVKETFTSIERLQVQLQQSMSHSSKRLSLLKTQDEYFSSIYDLAQELIDNVLSNKSVLVNLVDIKSMDNYTYQHCVNVAVLALVLGIGLQLNKYELRDLCVGALIHDIGKVFVSKDIILKEGPLTKEEFMEIKTHSLRGYDYLRNVQNITSSSRMVVLQHHERQDGKGYPEGIYGEKINKLAKIVAIADVYDALTSDRPYRRAMLPNEAMEYIMGNASTMFDYNYVKAFSKVIVPYPSGTVVKLSNGDVGVVETTPLNFPLRPDVRIVKSLDKSKIGCLVKLVKELSVVISDIEYYV</sequence>
<name>A0A1M6EPF6_9CLOT</name>
<dbReference type="Gene3D" id="1.10.3210.10">
    <property type="entry name" value="Hypothetical protein af1432"/>
    <property type="match status" value="1"/>
</dbReference>
<proteinExistence type="predicted"/>
<dbReference type="OrthoDB" id="9804747at2"/>
<dbReference type="EMBL" id="FQZO01000002">
    <property type="protein sequence ID" value="SHI87362.1"/>
    <property type="molecule type" value="Genomic_DNA"/>
</dbReference>
<dbReference type="SUPFAM" id="SSF109604">
    <property type="entry name" value="HD-domain/PDEase-like"/>
    <property type="match status" value="1"/>
</dbReference>
<dbReference type="PROSITE" id="PS51832">
    <property type="entry name" value="HD_GYP"/>
    <property type="match status" value="1"/>
</dbReference>
<evidence type="ECO:0000313" key="3">
    <source>
        <dbReference type="Proteomes" id="UP000184080"/>
    </source>
</evidence>
<dbReference type="Pfam" id="PF13487">
    <property type="entry name" value="HD_5"/>
    <property type="match status" value="1"/>
</dbReference>
<accession>A0A1M6EPF6</accession>
<dbReference type="InterPro" id="IPR037522">
    <property type="entry name" value="HD_GYP_dom"/>
</dbReference>
<organism evidence="2 3">
    <name type="scientific">Clostridium amylolyticum</name>
    <dbReference type="NCBI Taxonomy" id="1121298"/>
    <lineage>
        <taxon>Bacteria</taxon>
        <taxon>Bacillati</taxon>
        <taxon>Bacillota</taxon>
        <taxon>Clostridia</taxon>
        <taxon>Eubacteriales</taxon>
        <taxon>Clostridiaceae</taxon>
        <taxon>Clostridium</taxon>
    </lineage>
</organism>
<dbReference type="STRING" id="1121298.SAMN05444401_1648"/>
<evidence type="ECO:0000313" key="2">
    <source>
        <dbReference type="EMBL" id="SHI87362.1"/>
    </source>
</evidence>
<protein>
    <submittedName>
        <fullName evidence="2">HD-GYP domain, c-di-GMP phosphodiesterase class II (Or its inactivated variant)</fullName>
    </submittedName>
</protein>
<feature type="domain" description="HD-GYP" evidence="1">
    <location>
        <begin position="124"/>
        <end position="320"/>
    </location>
</feature>
<gene>
    <name evidence="2" type="ORF">SAMN05444401_1648</name>
</gene>
<keyword evidence="3" id="KW-1185">Reference proteome</keyword>
<dbReference type="CDD" id="cd00077">
    <property type="entry name" value="HDc"/>
    <property type="match status" value="1"/>
</dbReference>
<evidence type="ECO:0000259" key="1">
    <source>
        <dbReference type="PROSITE" id="PS51832"/>
    </source>
</evidence>
<dbReference type="RefSeq" id="WP_073005409.1">
    <property type="nucleotide sequence ID" value="NZ_FQZO01000002.1"/>
</dbReference>
<dbReference type="AlphaFoldDB" id="A0A1M6EPF6"/>
<dbReference type="InterPro" id="IPR003607">
    <property type="entry name" value="HD/PDEase_dom"/>
</dbReference>
<dbReference type="SMART" id="SM00471">
    <property type="entry name" value="HDc"/>
    <property type="match status" value="1"/>
</dbReference>